<dbReference type="EMBL" id="QMDV01000003">
    <property type="protein sequence ID" value="RAU82413.1"/>
    <property type="molecule type" value="Genomic_DNA"/>
</dbReference>
<protein>
    <submittedName>
        <fullName evidence="8">Lipopolysaccharide biosynthesis protein</fullName>
    </submittedName>
</protein>
<dbReference type="Pfam" id="PF13440">
    <property type="entry name" value="Polysacc_synt_3"/>
    <property type="match status" value="1"/>
</dbReference>
<dbReference type="Proteomes" id="UP000251692">
    <property type="component" value="Unassembled WGS sequence"/>
</dbReference>
<evidence type="ECO:0000256" key="4">
    <source>
        <dbReference type="ARBA" id="ARBA00022692"/>
    </source>
</evidence>
<sequence>MEVPHLKTKIISGIFWNITQLAVNKMFAFIIKLVLARLLFPEEFGLVGMAVVFTTFIQVFNDLGLGGALVQRKDEDLREAHYHTAFWTGIAWSVVIYLIITFIVAPLAAMFYGEPLLRSVIPVLSIGVLASPINLVHRAQLTKQMNFKKLAFINNAPVIFSGVVSITLAFMGFGVWSLVFNSVAAFVVAMPLYFMATHWMPKFIWEKEAFNDIFGFGMFTTGSSVVNVVVANIDYLLIGKLLSAAALGKYTLAFVLTDTFRNKMTTMINRVMYPVYGKKQGNPKALRNFYFKVVKYNSICIYPVMLFLIILGEPFVINVFGEKWIEAVGPLKILAFSVMIHILVNSHAILIRGLGKARLEMRIQFLKAALYVPTIAAGIYFYGTEGAAWAYVFNKVLEVIIAQYYLKKLVDITPLDLFMTMRPPLLASIVTFAITYMLYVLGLHYILCTLVLGITFGAIIWLSMKAELLENITSIKNMRKKVSPVA</sequence>
<evidence type="ECO:0000256" key="5">
    <source>
        <dbReference type="ARBA" id="ARBA00022989"/>
    </source>
</evidence>
<feature type="transmembrane region" description="Helical" evidence="7">
    <location>
        <begin position="299"/>
        <end position="321"/>
    </location>
</feature>
<organism evidence="8 9">
    <name type="scientific">Pontibacter arcticus</name>
    <dbReference type="NCBI Taxonomy" id="2080288"/>
    <lineage>
        <taxon>Bacteria</taxon>
        <taxon>Pseudomonadati</taxon>
        <taxon>Bacteroidota</taxon>
        <taxon>Cytophagia</taxon>
        <taxon>Cytophagales</taxon>
        <taxon>Hymenobacteraceae</taxon>
        <taxon>Pontibacter</taxon>
    </lineage>
</organism>
<keyword evidence="6 7" id="KW-0472">Membrane</keyword>
<evidence type="ECO:0000313" key="9">
    <source>
        <dbReference type="Proteomes" id="UP000251692"/>
    </source>
</evidence>
<dbReference type="AlphaFoldDB" id="A0A364RDP8"/>
<reference evidence="8 9" key="2">
    <citation type="submission" date="2018-07" db="EMBL/GenBank/DDBJ databases">
        <title>Pontibacter sp. 2b14 genomic sequence and assembly.</title>
        <authorList>
            <person name="Du Z.-J."/>
        </authorList>
    </citation>
    <scope>NUCLEOTIDE SEQUENCE [LARGE SCALE GENOMIC DNA]</scope>
    <source>
        <strain evidence="8 9">2b14</strain>
    </source>
</reference>
<evidence type="ECO:0000256" key="7">
    <source>
        <dbReference type="SAM" id="Phobius"/>
    </source>
</evidence>
<comment type="caution">
    <text evidence="8">The sequence shown here is derived from an EMBL/GenBank/DDBJ whole genome shotgun (WGS) entry which is preliminary data.</text>
</comment>
<feature type="transmembrane region" description="Helical" evidence="7">
    <location>
        <begin position="90"/>
        <end position="113"/>
    </location>
</feature>
<feature type="transmembrane region" description="Helical" evidence="7">
    <location>
        <begin position="444"/>
        <end position="464"/>
    </location>
</feature>
<comment type="similarity">
    <text evidence="2">Belongs to the polysaccharide synthase family.</text>
</comment>
<dbReference type="PANTHER" id="PTHR30250">
    <property type="entry name" value="PST FAMILY PREDICTED COLANIC ACID TRANSPORTER"/>
    <property type="match status" value="1"/>
</dbReference>
<feature type="transmembrane region" description="Helical" evidence="7">
    <location>
        <begin position="182"/>
        <end position="201"/>
    </location>
</feature>
<feature type="transmembrane region" description="Helical" evidence="7">
    <location>
        <begin position="333"/>
        <end position="351"/>
    </location>
</feature>
<feature type="transmembrane region" description="Helical" evidence="7">
    <location>
        <begin position="21"/>
        <end position="40"/>
    </location>
</feature>
<dbReference type="GO" id="GO:0005886">
    <property type="term" value="C:plasma membrane"/>
    <property type="evidence" value="ECO:0007669"/>
    <property type="project" value="UniProtKB-SubCell"/>
</dbReference>
<dbReference type="PANTHER" id="PTHR30250:SF10">
    <property type="entry name" value="LIPOPOLYSACCHARIDE BIOSYNTHESIS PROTEIN WZXC"/>
    <property type="match status" value="1"/>
</dbReference>
<feature type="transmembrane region" description="Helical" evidence="7">
    <location>
        <begin position="418"/>
        <end position="438"/>
    </location>
</feature>
<dbReference type="RefSeq" id="WP_112306005.1">
    <property type="nucleotide sequence ID" value="NZ_QMDV01000003.1"/>
</dbReference>
<feature type="transmembrane region" description="Helical" evidence="7">
    <location>
        <begin position="363"/>
        <end position="382"/>
    </location>
</feature>
<comment type="subcellular location">
    <subcellularLocation>
        <location evidence="1">Cell membrane</location>
        <topology evidence="1">Multi-pass membrane protein</topology>
    </subcellularLocation>
</comment>
<evidence type="ECO:0000256" key="6">
    <source>
        <dbReference type="ARBA" id="ARBA00023136"/>
    </source>
</evidence>
<feature type="transmembrane region" description="Helical" evidence="7">
    <location>
        <begin position="158"/>
        <end position="176"/>
    </location>
</feature>
<keyword evidence="3" id="KW-1003">Cell membrane</keyword>
<keyword evidence="5 7" id="KW-1133">Transmembrane helix</keyword>
<dbReference type="InterPro" id="IPR050833">
    <property type="entry name" value="Poly_Biosynth_Transport"/>
</dbReference>
<accession>A0A364RDP8</accession>
<gene>
    <name evidence="8" type="ORF">DP923_11555</name>
</gene>
<reference evidence="8 9" key="1">
    <citation type="submission" date="2018-06" db="EMBL/GenBank/DDBJ databases">
        <authorList>
            <person name="Liu Z.-W."/>
        </authorList>
    </citation>
    <scope>NUCLEOTIDE SEQUENCE [LARGE SCALE GENOMIC DNA]</scope>
    <source>
        <strain evidence="8 9">2b14</strain>
    </source>
</reference>
<proteinExistence type="inferred from homology"/>
<feature type="transmembrane region" description="Helical" evidence="7">
    <location>
        <begin position="213"/>
        <end position="231"/>
    </location>
</feature>
<dbReference type="OrthoDB" id="9770347at2"/>
<feature type="transmembrane region" description="Helical" evidence="7">
    <location>
        <begin position="237"/>
        <end position="257"/>
    </location>
</feature>
<keyword evidence="9" id="KW-1185">Reference proteome</keyword>
<evidence type="ECO:0000256" key="3">
    <source>
        <dbReference type="ARBA" id="ARBA00022475"/>
    </source>
</evidence>
<feature type="transmembrane region" description="Helical" evidence="7">
    <location>
        <begin position="46"/>
        <end position="70"/>
    </location>
</feature>
<feature type="transmembrane region" description="Helical" evidence="7">
    <location>
        <begin position="119"/>
        <end position="137"/>
    </location>
</feature>
<evidence type="ECO:0000256" key="1">
    <source>
        <dbReference type="ARBA" id="ARBA00004651"/>
    </source>
</evidence>
<keyword evidence="4 7" id="KW-0812">Transmembrane</keyword>
<evidence type="ECO:0000256" key="2">
    <source>
        <dbReference type="ARBA" id="ARBA00007430"/>
    </source>
</evidence>
<evidence type="ECO:0000313" key="8">
    <source>
        <dbReference type="EMBL" id="RAU82413.1"/>
    </source>
</evidence>
<name>A0A364RDP8_9BACT</name>
<dbReference type="CDD" id="cd13127">
    <property type="entry name" value="MATE_tuaB_like"/>
    <property type="match status" value="1"/>
</dbReference>